<dbReference type="Proteomes" id="UP000187526">
    <property type="component" value="Unassembled WGS sequence"/>
</dbReference>
<comment type="caution">
    <text evidence="3">The sequence shown here is derived from an EMBL/GenBank/DDBJ whole genome shotgun (WGS) entry which is preliminary data.</text>
</comment>
<dbReference type="GO" id="GO:0019867">
    <property type="term" value="C:outer membrane"/>
    <property type="evidence" value="ECO:0007669"/>
    <property type="project" value="InterPro"/>
</dbReference>
<dbReference type="SUPFAM" id="SSF103515">
    <property type="entry name" value="Autotransporter"/>
    <property type="match status" value="1"/>
</dbReference>
<dbReference type="Gene3D" id="2.40.128.130">
    <property type="entry name" value="Autotransporter beta-domain"/>
    <property type="match status" value="1"/>
</dbReference>
<evidence type="ECO:0000313" key="4">
    <source>
        <dbReference type="Proteomes" id="UP000187526"/>
    </source>
</evidence>
<dbReference type="AlphaFoldDB" id="A0A1R1I7R5"/>
<feature type="signal peptide" evidence="1">
    <location>
        <begin position="1"/>
        <end position="24"/>
    </location>
</feature>
<evidence type="ECO:0000313" key="3">
    <source>
        <dbReference type="EMBL" id="OMG54629.1"/>
    </source>
</evidence>
<gene>
    <name evidence="3" type="ORF">BJN45_05250</name>
</gene>
<sequence>MNPAFRRLPLALAVQTLFLSQAYAASFTVAGGETNTTAQSVASGETGVVAASGALTTSGSTVAVTVGAGTTSITNSGTISQTGTGRTIDANAGTPVLSITNNLGGLITASGGVVIRLNRAAGSYLIDNQGTISQTGPAINGERAIKADANYSSTNNRIINGSVSNSAAVISSTGNDALRLGSNFTLTNYGAIHSTGAVNTSCPGYIGAGCVNDYSAADGVAIENGRSNVAILNYGTITGPRHGVDGGDPVAAIADADLVGIDRLVVTSTGPNGVTFDKVVGGVTTAGVKIDDSVVINYASGVITGNNGSGVGLDGHGVVINYGTITGNYAGAGNVYDHEGLGQTTSNGDGDGVDIDGVAYVENWGSIRGTGAGGLDSGGNANGADGIAAGGGTIVNHSGATIYGQSKGILIDDGAAGTAVAAGRGTATVDPASVRIFNEGSIVGEKKTAIGLVGTFDDVLINYASGTITGGVDSTLVDEAAGTTAGAAVQMGAGADTLTNYGRIEGRNGMAIDMGAGDDVLKLFNGGGTGVVVGSIAGGAGVDTLETGGVQRFASGTLSGFERFVVRDGSTVFDYGLGSITSLQVDAGASLQMNGGFSTSADVGIDGTFRRASDNSARNTAVGGDLVFGSASLVEMGVGQGNSSDRFTVGGTTTLTAGSTIKPVSLAYVANGAQYTLIQGGVSSVSTLAADADSATVSYALSNVGADLVLTATRTASMASLADDETRGLAGVLDALGQGGSSGANELLGALDNQRSPAAFRQALGQVMPVRSGAGFQATQLSSGMLMSAFGNRSATGSSRGIASGDAVSGRFWMEALGARGRQESRADVGGYRSGAGGLAFGFETDRSAGEVLGVSGGYTRAYADGTDTASGDDLNVDGYHLGGYFSRAGDDLTLDASLVAGYNKYETRRRVSFTGFSADLRGDYHGLGISGRVEAGFPFAISAVWSGRWLVGARAAYLDTSGYTEKGNAAAALRIKDSSATSLQSVLGVELSQQLSSSSQLNLRARYLHEFANSPEIRASLNSGGSAFTIDEVKQERDALQLGLGYRKIVGEGVTIAVNYDGEFKSKYQLHQLTARALWHF</sequence>
<protein>
    <recommendedName>
        <fullName evidence="2">Autotransporter domain-containing protein</fullName>
    </recommendedName>
</protein>
<dbReference type="STRING" id="418702.BJN45_05250"/>
<name>A0A1R1I7R5_9RHOO</name>
<dbReference type="InterPro" id="IPR006315">
    <property type="entry name" value="OM_autotransptr_brl_dom"/>
</dbReference>
<dbReference type="InterPro" id="IPR005546">
    <property type="entry name" value="Autotransporte_beta"/>
</dbReference>
<keyword evidence="4" id="KW-1185">Reference proteome</keyword>
<feature type="domain" description="Autotransporter" evidence="2">
    <location>
        <begin position="805"/>
        <end position="1082"/>
    </location>
</feature>
<organism evidence="3 4">
    <name type="scientific">Azonexus hydrophilus</name>
    <dbReference type="NCBI Taxonomy" id="418702"/>
    <lineage>
        <taxon>Bacteria</taxon>
        <taxon>Pseudomonadati</taxon>
        <taxon>Pseudomonadota</taxon>
        <taxon>Betaproteobacteria</taxon>
        <taxon>Rhodocyclales</taxon>
        <taxon>Azonexaceae</taxon>
        <taxon>Azonexus</taxon>
    </lineage>
</organism>
<dbReference type="PROSITE" id="PS51208">
    <property type="entry name" value="AUTOTRANSPORTER"/>
    <property type="match status" value="1"/>
</dbReference>
<dbReference type="SMART" id="SM00869">
    <property type="entry name" value="Autotransporter"/>
    <property type="match status" value="1"/>
</dbReference>
<proteinExistence type="predicted"/>
<evidence type="ECO:0000259" key="2">
    <source>
        <dbReference type="PROSITE" id="PS51208"/>
    </source>
</evidence>
<evidence type="ECO:0000256" key="1">
    <source>
        <dbReference type="SAM" id="SignalP"/>
    </source>
</evidence>
<dbReference type="EMBL" id="MTHD01000002">
    <property type="protein sequence ID" value="OMG54629.1"/>
    <property type="molecule type" value="Genomic_DNA"/>
</dbReference>
<accession>A0A1R1I7R5</accession>
<feature type="chain" id="PRO_5013091012" description="Autotransporter domain-containing protein" evidence="1">
    <location>
        <begin position="25"/>
        <end position="1082"/>
    </location>
</feature>
<dbReference type="InterPro" id="IPR036709">
    <property type="entry name" value="Autotransporte_beta_dom_sf"/>
</dbReference>
<keyword evidence="1" id="KW-0732">Signal</keyword>
<reference evidence="3 4" key="1">
    <citation type="submission" date="2016-10" db="EMBL/GenBank/DDBJ databases">
        <title>Alkaliphiles isolated from bioreactors.</title>
        <authorList>
            <person name="Salah Z."/>
            <person name="Rout S.P."/>
            <person name="Humphreys P.N."/>
        </authorList>
    </citation>
    <scope>NUCLEOTIDE SEQUENCE [LARGE SCALE GENOMIC DNA]</scope>
    <source>
        <strain evidence="3 4">ZS02</strain>
    </source>
</reference>
<dbReference type="NCBIfam" id="TIGR01414">
    <property type="entry name" value="autotrans_barl"/>
    <property type="match status" value="1"/>
</dbReference>
<dbReference type="RefSeq" id="WP_076092851.1">
    <property type="nucleotide sequence ID" value="NZ_MTHD01000002.1"/>
</dbReference>
<dbReference type="Pfam" id="PF03797">
    <property type="entry name" value="Autotransporter"/>
    <property type="match status" value="1"/>
</dbReference>